<dbReference type="AlphaFoldDB" id="A0A0F9STE6"/>
<sequence length="57" mass="6548">MTVEKKLLLIIAYQLSGRNRRGCPSCKLILGHDNDCELGKMEDWVQGELMKLWKEVG</sequence>
<accession>A0A0F9STE6</accession>
<name>A0A0F9STE6_9ZZZZ</name>
<gene>
    <name evidence="1" type="ORF">LCGC14_0477040</name>
</gene>
<reference evidence="1" key="1">
    <citation type="journal article" date="2015" name="Nature">
        <title>Complex archaea that bridge the gap between prokaryotes and eukaryotes.</title>
        <authorList>
            <person name="Spang A."/>
            <person name="Saw J.H."/>
            <person name="Jorgensen S.L."/>
            <person name="Zaremba-Niedzwiedzka K."/>
            <person name="Martijn J."/>
            <person name="Lind A.E."/>
            <person name="van Eijk R."/>
            <person name="Schleper C."/>
            <person name="Guy L."/>
            <person name="Ettema T.J."/>
        </authorList>
    </citation>
    <scope>NUCLEOTIDE SEQUENCE</scope>
</reference>
<proteinExistence type="predicted"/>
<protein>
    <submittedName>
        <fullName evidence="1">Uncharacterized protein</fullName>
    </submittedName>
</protein>
<dbReference type="EMBL" id="LAZR01000514">
    <property type="protein sequence ID" value="KKN65887.1"/>
    <property type="molecule type" value="Genomic_DNA"/>
</dbReference>
<comment type="caution">
    <text evidence="1">The sequence shown here is derived from an EMBL/GenBank/DDBJ whole genome shotgun (WGS) entry which is preliminary data.</text>
</comment>
<evidence type="ECO:0000313" key="1">
    <source>
        <dbReference type="EMBL" id="KKN65887.1"/>
    </source>
</evidence>
<organism evidence="1">
    <name type="scientific">marine sediment metagenome</name>
    <dbReference type="NCBI Taxonomy" id="412755"/>
    <lineage>
        <taxon>unclassified sequences</taxon>
        <taxon>metagenomes</taxon>
        <taxon>ecological metagenomes</taxon>
    </lineage>
</organism>